<dbReference type="Pfam" id="PF25680">
    <property type="entry name" value="Mom"/>
    <property type="match status" value="1"/>
</dbReference>
<dbReference type="STRING" id="1194083.BN12_1510013"/>
<gene>
    <name evidence="1" type="ORF">BN12_1510013</name>
</gene>
<reference evidence="1 2" key="1">
    <citation type="journal article" date="2013" name="ISME J.">
        <title>A metabolic model for members of the genus Tetrasphaera involved in enhanced biological phosphorus removal.</title>
        <authorList>
            <person name="Kristiansen R."/>
            <person name="Nguyen H.T.T."/>
            <person name="Saunders A.M."/>
            <person name="Nielsen J.L."/>
            <person name="Wimmer R."/>
            <person name="Le V.Q."/>
            <person name="McIlroy S.J."/>
            <person name="Petrovski S."/>
            <person name="Seviour R.J."/>
            <person name="Calteau A."/>
            <person name="Nielsen K.L."/>
            <person name="Nielsen P.H."/>
        </authorList>
    </citation>
    <scope>NUCLEOTIDE SEQUENCE [LARGE SCALE GENOMIC DNA]</scope>
    <source>
        <strain evidence="1 2">T1-X7</strain>
    </source>
</reference>
<organism evidence="1 2">
    <name type="scientific">Nostocoides japonicum T1-X7</name>
    <dbReference type="NCBI Taxonomy" id="1194083"/>
    <lineage>
        <taxon>Bacteria</taxon>
        <taxon>Bacillati</taxon>
        <taxon>Actinomycetota</taxon>
        <taxon>Actinomycetes</taxon>
        <taxon>Micrococcales</taxon>
        <taxon>Intrasporangiaceae</taxon>
        <taxon>Nostocoides</taxon>
    </lineage>
</organism>
<dbReference type="AlphaFoldDB" id="A0A077LY80"/>
<dbReference type="RefSeq" id="WP_048553736.1">
    <property type="nucleotide sequence ID" value="NZ_HF570958.1"/>
</dbReference>
<protein>
    <submittedName>
        <fullName evidence="1">Uncharacterized protein</fullName>
    </submittedName>
</protein>
<name>A0A077LY80_9MICO</name>
<accession>A0A077LY80</accession>
<evidence type="ECO:0000313" key="1">
    <source>
        <dbReference type="EMBL" id="CCH76900.1"/>
    </source>
</evidence>
<sequence length="261" mass="28752">MLVPVAPSDAVAFVRERHYTGTASAGMVRYGWEVDGVLVGVSIYDGGTRAMQAGVLGPTHARRVLHHHRLAISPEAPRFTASQFLAAAHRDLRTGGWAAVVTYADLCAGHVGTIYQATNALYTGLVSAGDLTFRAPDGTLRTTQGLDGPWPDRRAEAARRGWVEVRCLGKHRYVYLLERGLRPSLAWPVLPYPPTPYAVRRARRARAARDRRARARGAERLCAACGEAFAPRRTDARYCSGRCRVRAHRARRSEDVVDLAR</sequence>
<comment type="caution">
    <text evidence="1">The sequence shown here is derived from an EMBL/GenBank/DDBJ whole genome shotgun (WGS) entry which is preliminary data.</text>
</comment>
<keyword evidence="2" id="KW-1185">Reference proteome</keyword>
<proteinExistence type="predicted"/>
<evidence type="ECO:0000313" key="2">
    <source>
        <dbReference type="Proteomes" id="UP000035721"/>
    </source>
</evidence>
<dbReference type="EMBL" id="CAJB01000059">
    <property type="protein sequence ID" value="CCH76900.1"/>
    <property type="molecule type" value="Genomic_DNA"/>
</dbReference>
<dbReference type="OrthoDB" id="3366835at2"/>
<dbReference type="InterPro" id="IPR057895">
    <property type="entry name" value="Mom"/>
</dbReference>
<dbReference type="Proteomes" id="UP000035721">
    <property type="component" value="Unassembled WGS sequence"/>
</dbReference>